<name>A0A254T936_9BURK</name>
<keyword evidence="5" id="KW-1185">Reference proteome</keyword>
<protein>
    <recommendedName>
        <fullName evidence="3">Gamma-butyrobetaine hydroxylase-like N-terminal domain-containing protein</fullName>
    </recommendedName>
</protein>
<organism evidence="4 5">
    <name type="scientific">Noviherbaspirillum denitrificans</name>
    <dbReference type="NCBI Taxonomy" id="1968433"/>
    <lineage>
        <taxon>Bacteria</taxon>
        <taxon>Pseudomonadati</taxon>
        <taxon>Pseudomonadota</taxon>
        <taxon>Betaproteobacteria</taxon>
        <taxon>Burkholderiales</taxon>
        <taxon>Oxalobacteraceae</taxon>
        <taxon>Noviherbaspirillum</taxon>
    </lineage>
</organism>
<dbReference type="PANTHER" id="PTHR35303">
    <property type="entry name" value="OS02G0197800 PROTEIN"/>
    <property type="match status" value="1"/>
</dbReference>
<evidence type="ECO:0000259" key="3">
    <source>
        <dbReference type="Pfam" id="PF06155"/>
    </source>
</evidence>
<dbReference type="InterPro" id="IPR038492">
    <property type="entry name" value="GBBH-like_N_sf"/>
</dbReference>
<keyword evidence="1" id="KW-0479">Metal-binding</keyword>
<feature type="domain" description="Gamma-butyrobetaine hydroxylase-like N-terminal" evidence="3">
    <location>
        <begin position="11"/>
        <end position="92"/>
    </location>
</feature>
<dbReference type="OrthoDB" id="9794178at2"/>
<dbReference type="AlphaFoldDB" id="A0A254T936"/>
<dbReference type="Gene3D" id="3.30.2020.30">
    <property type="match status" value="1"/>
</dbReference>
<sequence>MGMYPAKITNDRPAGVLEIRWQDGFLQRLGNGFLREKCQCASCRSSREQRNETIVAGPALRIDGIVPVGSYAVQLIFNDGHMRGIFPWLYLRQLRDDRFAWDMVSE</sequence>
<dbReference type="RefSeq" id="WP_088706077.1">
    <property type="nucleotide sequence ID" value="NZ_LSTO01000001.1"/>
</dbReference>
<dbReference type="GO" id="GO:0046872">
    <property type="term" value="F:metal ion binding"/>
    <property type="evidence" value="ECO:0007669"/>
    <property type="project" value="UniProtKB-KW"/>
</dbReference>
<gene>
    <name evidence="4" type="ORF">AYR66_06260</name>
</gene>
<evidence type="ECO:0000256" key="2">
    <source>
        <dbReference type="ARBA" id="ARBA00023004"/>
    </source>
</evidence>
<reference evidence="4 5" key="1">
    <citation type="submission" date="2016-02" db="EMBL/GenBank/DDBJ databases">
        <authorList>
            <person name="Wen L."/>
            <person name="He K."/>
            <person name="Yang H."/>
        </authorList>
    </citation>
    <scope>NUCLEOTIDE SEQUENCE [LARGE SCALE GENOMIC DNA]</scope>
    <source>
        <strain evidence="4 5">TSA40</strain>
    </source>
</reference>
<dbReference type="Pfam" id="PF06155">
    <property type="entry name" value="GBBH-like_N"/>
    <property type="match status" value="1"/>
</dbReference>
<evidence type="ECO:0000256" key="1">
    <source>
        <dbReference type="ARBA" id="ARBA00022723"/>
    </source>
</evidence>
<comment type="caution">
    <text evidence="4">The sequence shown here is derived from an EMBL/GenBank/DDBJ whole genome shotgun (WGS) entry which is preliminary data.</text>
</comment>
<proteinExistence type="predicted"/>
<dbReference type="Proteomes" id="UP000197535">
    <property type="component" value="Unassembled WGS sequence"/>
</dbReference>
<evidence type="ECO:0000313" key="4">
    <source>
        <dbReference type="EMBL" id="OWW19159.1"/>
    </source>
</evidence>
<evidence type="ECO:0000313" key="5">
    <source>
        <dbReference type="Proteomes" id="UP000197535"/>
    </source>
</evidence>
<dbReference type="EMBL" id="LSTO01000001">
    <property type="protein sequence ID" value="OWW19159.1"/>
    <property type="molecule type" value="Genomic_DNA"/>
</dbReference>
<dbReference type="InterPro" id="IPR010376">
    <property type="entry name" value="GBBH-like_N"/>
</dbReference>
<keyword evidence="2" id="KW-0408">Iron</keyword>
<accession>A0A254T936</accession>